<evidence type="ECO:0000313" key="1">
    <source>
        <dbReference type="EMBL" id="GAA4652397.1"/>
    </source>
</evidence>
<comment type="caution">
    <text evidence="1">The sequence shown here is derived from an EMBL/GenBank/DDBJ whole genome shotgun (WGS) entry which is preliminary data.</text>
</comment>
<sequence length="151" mass="16725">MQFPEIGDPCRSNFSEAPQGEHKRIGFDAGSRVRRRVRDRRQSYTACWKVDGTGRTTLEQFHRTASGRYFSINLPGPEGLVAHNARFASGLTITPANAGRYEITATLHMVDPVILPDDQLDGAILALMGITAGGFDEPLHTFVNTEWPQLI</sequence>
<organism evidence="1 2">
    <name type="scientific">Kistimonas scapharcae</name>
    <dbReference type="NCBI Taxonomy" id="1036133"/>
    <lineage>
        <taxon>Bacteria</taxon>
        <taxon>Pseudomonadati</taxon>
        <taxon>Pseudomonadota</taxon>
        <taxon>Gammaproteobacteria</taxon>
        <taxon>Oceanospirillales</taxon>
        <taxon>Endozoicomonadaceae</taxon>
        <taxon>Kistimonas</taxon>
    </lineage>
</organism>
<name>A0ABP8VBQ3_9GAMM</name>
<dbReference type="EMBL" id="BAABFL010000474">
    <property type="protein sequence ID" value="GAA4652397.1"/>
    <property type="molecule type" value="Genomic_DNA"/>
</dbReference>
<keyword evidence="2" id="KW-1185">Reference proteome</keyword>
<dbReference type="Proteomes" id="UP001500604">
    <property type="component" value="Unassembled WGS sequence"/>
</dbReference>
<gene>
    <name evidence="1" type="ORF">GCM10023116_46810</name>
</gene>
<accession>A0ABP8VBQ3</accession>
<proteinExistence type="predicted"/>
<protein>
    <submittedName>
        <fullName evidence="1">Uncharacterized protein</fullName>
    </submittedName>
</protein>
<reference evidence="2" key="1">
    <citation type="journal article" date="2019" name="Int. J. Syst. Evol. Microbiol.">
        <title>The Global Catalogue of Microorganisms (GCM) 10K type strain sequencing project: providing services to taxonomists for standard genome sequencing and annotation.</title>
        <authorList>
            <consortium name="The Broad Institute Genomics Platform"/>
            <consortium name="The Broad Institute Genome Sequencing Center for Infectious Disease"/>
            <person name="Wu L."/>
            <person name="Ma J."/>
        </authorList>
    </citation>
    <scope>NUCLEOTIDE SEQUENCE [LARGE SCALE GENOMIC DNA]</scope>
    <source>
        <strain evidence="2">JCM 17805</strain>
    </source>
</reference>
<evidence type="ECO:0000313" key="2">
    <source>
        <dbReference type="Proteomes" id="UP001500604"/>
    </source>
</evidence>
<dbReference type="RefSeq" id="WP_345198953.1">
    <property type="nucleotide sequence ID" value="NZ_BAABFL010000474.1"/>
</dbReference>